<keyword evidence="3" id="KW-0203">Cytokinin biosynthesis</keyword>
<dbReference type="GO" id="GO:0008714">
    <property type="term" value="F:AMP nucleosidase activity"/>
    <property type="evidence" value="ECO:0007669"/>
    <property type="project" value="UniProtKB-EC"/>
</dbReference>
<dbReference type="SUPFAM" id="SSF102405">
    <property type="entry name" value="MCP/YpsA-like"/>
    <property type="match status" value="1"/>
</dbReference>
<dbReference type="EC" id="3.2.2.n1" evidence="3"/>
<proteinExistence type="inferred from homology"/>
<gene>
    <name evidence="4" type="ORF">FHS48_003461</name>
</gene>
<keyword evidence="5" id="KW-1185">Reference proteome</keyword>
<dbReference type="NCBIfam" id="TIGR00730">
    <property type="entry name" value="Rossman fold protein, TIGR00730 family"/>
    <property type="match status" value="1"/>
</dbReference>
<dbReference type="InterPro" id="IPR031100">
    <property type="entry name" value="LOG_fam"/>
</dbReference>
<dbReference type="Pfam" id="PF03641">
    <property type="entry name" value="Lysine_decarbox"/>
    <property type="match status" value="1"/>
</dbReference>
<dbReference type="RefSeq" id="WP_184265298.1">
    <property type="nucleotide sequence ID" value="NZ_JACIIX010000016.1"/>
</dbReference>
<evidence type="ECO:0000313" key="5">
    <source>
        <dbReference type="Proteomes" id="UP000544872"/>
    </source>
</evidence>
<dbReference type="PANTHER" id="PTHR31223:SF70">
    <property type="entry name" value="LOG FAMILY PROTEIN YJL055W"/>
    <property type="match status" value="1"/>
</dbReference>
<name>A0A7X0DP54_NOVIT</name>
<dbReference type="GO" id="GO:0009691">
    <property type="term" value="P:cytokinin biosynthetic process"/>
    <property type="evidence" value="ECO:0007669"/>
    <property type="project" value="UniProtKB-UniRule"/>
</dbReference>
<dbReference type="InterPro" id="IPR005269">
    <property type="entry name" value="LOG"/>
</dbReference>
<evidence type="ECO:0000256" key="2">
    <source>
        <dbReference type="ARBA" id="ARBA00006763"/>
    </source>
</evidence>
<keyword evidence="3" id="KW-0378">Hydrolase</keyword>
<comment type="caution">
    <text evidence="4">The sequence shown here is derived from an EMBL/GenBank/DDBJ whole genome shotgun (WGS) entry which is preliminary data.</text>
</comment>
<sequence>MPELRSLCVFCGASPGALPAYADEAAALGRAMAENGVRLVYGGGGIGIMGVVARAVLAHGGEVVGIIPEHLQTAEIALDGLTELHVVPDMHTRKRMMFERSDAIAVLPGGFGTLDETFEILTWKQLNLHAKPVIVVNTAGYWDGLLTFCRSMLEAGFIREKHLGMFSVVDSAPQALQAARDLLPVSAPAARPERF</sequence>
<organism evidence="4 5">
    <name type="scientific">Novispirillum itersonii</name>
    <name type="common">Aquaspirillum itersonii</name>
    <dbReference type="NCBI Taxonomy" id="189"/>
    <lineage>
        <taxon>Bacteria</taxon>
        <taxon>Pseudomonadati</taxon>
        <taxon>Pseudomonadota</taxon>
        <taxon>Alphaproteobacteria</taxon>
        <taxon>Rhodospirillales</taxon>
        <taxon>Novispirillaceae</taxon>
        <taxon>Novispirillum</taxon>
    </lineage>
</organism>
<dbReference type="Proteomes" id="UP000544872">
    <property type="component" value="Unassembled WGS sequence"/>
</dbReference>
<comment type="similarity">
    <text evidence="2 3">Belongs to the LOG family.</text>
</comment>
<evidence type="ECO:0000256" key="3">
    <source>
        <dbReference type="RuleBase" id="RU363015"/>
    </source>
</evidence>
<evidence type="ECO:0000256" key="1">
    <source>
        <dbReference type="ARBA" id="ARBA00000274"/>
    </source>
</evidence>
<accession>A0A7X0DP54</accession>
<dbReference type="AlphaFoldDB" id="A0A7X0DP54"/>
<comment type="catalytic activity">
    <reaction evidence="1">
        <text>AMP + H2O = D-ribose 5-phosphate + adenine</text>
        <dbReference type="Rhea" id="RHEA:20129"/>
        <dbReference type="ChEBI" id="CHEBI:15377"/>
        <dbReference type="ChEBI" id="CHEBI:16708"/>
        <dbReference type="ChEBI" id="CHEBI:78346"/>
        <dbReference type="ChEBI" id="CHEBI:456215"/>
        <dbReference type="EC" id="3.2.2.4"/>
    </reaction>
</comment>
<dbReference type="PANTHER" id="PTHR31223">
    <property type="entry name" value="LOG FAMILY PROTEIN YJL055W"/>
    <property type="match status" value="1"/>
</dbReference>
<dbReference type="EMBL" id="JACIIX010000016">
    <property type="protein sequence ID" value="MBB6212014.1"/>
    <property type="molecule type" value="Genomic_DNA"/>
</dbReference>
<dbReference type="GO" id="GO:0005829">
    <property type="term" value="C:cytosol"/>
    <property type="evidence" value="ECO:0007669"/>
    <property type="project" value="TreeGrafter"/>
</dbReference>
<dbReference type="Gene3D" id="3.40.50.450">
    <property type="match status" value="1"/>
</dbReference>
<reference evidence="4 5" key="1">
    <citation type="submission" date="2020-08" db="EMBL/GenBank/DDBJ databases">
        <title>Genomic Encyclopedia of Type Strains, Phase IV (KMG-IV): sequencing the most valuable type-strain genomes for metagenomic binning, comparative biology and taxonomic classification.</title>
        <authorList>
            <person name="Goeker M."/>
        </authorList>
    </citation>
    <scope>NUCLEOTIDE SEQUENCE [LARGE SCALE GENOMIC DNA]</scope>
    <source>
        <strain evidence="4 5">DSM 11590</strain>
    </source>
</reference>
<evidence type="ECO:0000313" key="4">
    <source>
        <dbReference type="EMBL" id="MBB6212014.1"/>
    </source>
</evidence>
<protein>
    <recommendedName>
        <fullName evidence="3">Cytokinin riboside 5'-monophosphate phosphoribohydrolase</fullName>
        <ecNumber evidence="3">3.2.2.n1</ecNumber>
    </recommendedName>
</protein>